<accession>A0A1F7RKZ4</accession>
<gene>
    <name evidence="2" type="ORF">A2161_06730</name>
</gene>
<dbReference type="Gene3D" id="2.40.160.100">
    <property type="match status" value="1"/>
</dbReference>
<feature type="domain" description="Alginate export" evidence="1">
    <location>
        <begin position="221"/>
        <end position="402"/>
    </location>
</feature>
<evidence type="ECO:0000313" key="3">
    <source>
        <dbReference type="Proteomes" id="UP000179266"/>
    </source>
</evidence>
<dbReference type="EMBL" id="MGDD01000331">
    <property type="protein sequence ID" value="OGL42239.1"/>
    <property type="molecule type" value="Genomic_DNA"/>
</dbReference>
<comment type="caution">
    <text evidence="2">The sequence shown here is derived from an EMBL/GenBank/DDBJ whole genome shotgun (WGS) entry which is preliminary data.</text>
</comment>
<name>A0A1F7RKZ4_9BACT</name>
<sequence length="422" mass="47892">MQLADKIFLDAYFRPRIEFDNLDFNNKTGIDSYSTFRTRLGIAMEDIVPKTNLYIMFGDSRMMGFSDPYLTGKPIGPNKWDDNVGVIEAFMEVLDLIKPGTMFKVGRMTNDQGRARIFGPGNWNVYGPRTYDGIKIGYSNEDFALHFWSLFGQAGDRHWYFDSDTPGVYPDKSIAYKKDHTLAGTDISLWSNMLNFLAFLDLDQNPVEDSVHGGHNPAFSRITIAANFGWKTRDKEQFSVDLDTAYQFGSQAYDGGEGDISAYLVAGELKYRLEPKLSSFIGAGFDIISGDDGSSSDKISNFYEYYYSRHRFQGHMDYFKNPSGIKSKGLQDFIFRAGFSPHKKLVFQLDLHHFQTEKSFESAENGGSSHILGKELDTTLDYKIRKGLTAQFGYDIFWPTEDWQGSDSDASTFCYMSITASF</sequence>
<dbReference type="Pfam" id="PF13372">
    <property type="entry name" value="Alginate_exp"/>
    <property type="match status" value="1"/>
</dbReference>
<reference evidence="2 3" key="1">
    <citation type="journal article" date="2016" name="Nat. Commun.">
        <title>Thousands of microbial genomes shed light on interconnected biogeochemical processes in an aquifer system.</title>
        <authorList>
            <person name="Anantharaman K."/>
            <person name="Brown C.T."/>
            <person name="Hug L.A."/>
            <person name="Sharon I."/>
            <person name="Castelle C.J."/>
            <person name="Probst A.J."/>
            <person name="Thomas B.C."/>
            <person name="Singh A."/>
            <person name="Wilkins M.J."/>
            <person name="Karaoz U."/>
            <person name="Brodie E.L."/>
            <person name="Williams K.H."/>
            <person name="Hubbard S.S."/>
            <person name="Banfield J.F."/>
        </authorList>
    </citation>
    <scope>NUCLEOTIDE SEQUENCE [LARGE SCALE GENOMIC DNA]</scope>
</reference>
<dbReference type="Proteomes" id="UP000179266">
    <property type="component" value="Unassembled WGS sequence"/>
</dbReference>
<dbReference type="InterPro" id="IPR025388">
    <property type="entry name" value="Alginate_export_dom"/>
</dbReference>
<dbReference type="AlphaFoldDB" id="A0A1F7RKZ4"/>
<evidence type="ECO:0000259" key="1">
    <source>
        <dbReference type="Pfam" id="PF13372"/>
    </source>
</evidence>
<dbReference type="InterPro" id="IPR053728">
    <property type="entry name" value="Alginate_Permeability_Chnl"/>
</dbReference>
<evidence type="ECO:0000313" key="2">
    <source>
        <dbReference type="EMBL" id="OGL42239.1"/>
    </source>
</evidence>
<proteinExistence type="predicted"/>
<protein>
    <recommendedName>
        <fullName evidence="1">Alginate export domain-containing protein</fullName>
    </recommendedName>
</protein>
<organism evidence="2 3">
    <name type="scientific">Candidatus Schekmanbacteria bacterium RBG_13_48_7</name>
    <dbReference type="NCBI Taxonomy" id="1817878"/>
    <lineage>
        <taxon>Bacteria</taxon>
        <taxon>Candidatus Schekmaniibacteriota</taxon>
    </lineage>
</organism>